<dbReference type="InterPro" id="IPR001041">
    <property type="entry name" value="2Fe-2S_ferredoxin-type"/>
</dbReference>
<dbReference type="PRINTS" id="PR00410">
    <property type="entry name" value="PHEHYDRXLASE"/>
</dbReference>
<dbReference type="GO" id="GO:0051536">
    <property type="term" value="F:iron-sulfur cluster binding"/>
    <property type="evidence" value="ECO:0007669"/>
    <property type="project" value="InterPro"/>
</dbReference>
<sequence>MSNQTHTAESNRSVLLSRTTKWISQALFNTDTPAEYFDVLAESINPMWSLTETRARVLEVISETADTKTLVLQPVSNWKGFEAGQHLQLSVTINGSAVTRTFSLSSAPSLWLDQGLISITIKRVPEGRVTGWIHESLRSGDIVSLSPAQGEFTLPANTDTALLYIAAGSGITPIMSQIRTIEAGIESEETDTRPVTLIYYANKADEFIFGQELKTMDQKHDWLTVKCFATEEAGLICADHVRPYINEDFEHAYVCGPQGFRDIAKELIQSHKSNLPIHEEVFVVSPLPVDGEAEMEHQLTFSKSHREVTGTNQMPLLDQAEAAGLSPKSGCRIGICHTCKCTKQSGRVRNMLTGEISDGGKEEIQLCIAVPVTDVTLAL</sequence>
<dbReference type="Pfam" id="PF00970">
    <property type="entry name" value="FAD_binding_6"/>
    <property type="match status" value="1"/>
</dbReference>
<dbReference type="CDD" id="cd06216">
    <property type="entry name" value="FNR_iron_sulfur_binding_2"/>
    <property type="match status" value="1"/>
</dbReference>
<dbReference type="SUPFAM" id="SSF63380">
    <property type="entry name" value="Riboflavin synthase domain-like"/>
    <property type="match status" value="1"/>
</dbReference>
<dbReference type="InterPro" id="IPR017927">
    <property type="entry name" value="FAD-bd_FR_type"/>
</dbReference>
<accession>A0A1Y0I755</accession>
<dbReference type="EMBL" id="CP021425">
    <property type="protein sequence ID" value="ARU55345.1"/>
    <property type="molecule type" value="Genomic_DNA"/>
</dbReference>
<dbReference type="PANTHER" id="PTHR47354">
    <property type="entry name" value="NADH OXIDOREDUCTASE HCR"/>
    <property type="match status" value="1"/>
</dbReference>
<dbReference type="Gene3D" id="3.10.20.30">
    <property type="match status" value="1"/>
</dbReference>
<evidence type="ECO:0000259" key="1">
    <source>
        <dbReference type="PROSITE" id="PS51384"/>
    </source>
</evidence>
<dbReference type="Gene3D" id="3.40.50.80">
    <property type="entry name" value="Nucleotide-binding domain of ferredoxin-NADP reductase (FNR) module"/>
    <property type="match status" value="1"/>
</dbReference>
<organism evidence="2 3">
    <name type="scientific">Oleiphilus messinensis</name>
    <dbReference type="NCBI Taxonomy" id="141451"/>
    <lineage>
        <taxon>Bacteria</taxon>
        <taxon>Pseudomonadati</taxon>
        <taxon>Pseudomonadota</taxon>
        <taxon>Gammaproteobacteria</taxon>
        <taxon>Oceanospirillales</taxon>
        <taxon>Oleiphilaceae</taxon>
        <taxon>Oleiphilus</taxon>
    </lineage>
</organism>
<dbReference type="PANTHER" id="PTHR47354:SF3">
    <property type="entry name" value="OXIDOREDUCTASE-RELATED"/>
    <property type="match status" value="1"/>
</dbReference>
<dbReference type="KEGG" id="ome:OLMES_1263"/>
<evidence type="ECO:0000313" key="3">
    <source>
        <dbReference type="Proteomes" id="UP000196027"/>
    </source>
</evidence>
<name>A0A1Y0I755_9GAMM</name>
<dbReference type="Pfam" id="PF00111">
    <property type="entry name" value="Fer2"/>
    <property type="match status" value="1"/>
</dbReference>
<gene>
    <name evidence="2" type="ORF">OLMES_1263</name>
</gene>
<dbReference type="InterPro" id="IPR039261">
    <property type="entry name" value="FNR_nucleotide-bd"/>
</dbReference>
<dbReference type="InterPro" id="IPR012675">
    <property type="entry name" value="Beta-grasp_dom_sf"/>
</dbReference>
<dbReference type="Proteomes" id="UP000196027">
    <property type="component" value="Chromosome"/>
</dbReference>
<dbReference type="OrthoDB" id="9796486at2"/>
<dbReference type="InterPro" id="IPR017938">
    <property type="entry name" value="Riboflavin_synthase-like_b-brl"/>
</dbReference>
<evidence type="ECO:0000313" key="2">
    <source>
        <dbReference type="EMBL" id="ARU55345.1"/>
    </source>
</evidence>
<dbReference type="InterPro" id="IPR050415">
    <property type="entry name" value="MRET"/>
</dbReference>
<keyword evidence="3" id="KW-1185">Reference proteome</keyword>
<dbReference type="GO" id="GO:0016491">
    <property type="term" value="F:oxidoreductase activity"/>
    <property type="evidence" value="ECO:0007669"/>
    <property type="project" value="InterPro"/>
</dbReference>
<dbReference type="AlphaFoldDB" id="A0A1Y0I755"/>
<dbReference type="InterPro" id="IPR036010">
    <property type="entry name" value="2Fe-2S_ferredoxin-like_sf"/>
</dbReference>
<dbReference type="InterPro" id="IPR001433">
    <property type="entry name" value="OxRdtase_FAD/NAD-bd"/>
</dbReference>
<feature type="domain" description="FAD-binding FR-type" evidence="1">
    <location>
        <begin position="50"/>
        <end position="155"/>
    </location>
</feature>
<dbReference type="Pfam" id="PF00175">
    <property type="entry name" value="NAD_binding_1"/>
    <property type="match status" value="1"/>
</dbReference>
<dbReference type="RefSeq" id="WP_087460463.1">
    <property type="nucleotide sequence ID" value="NZ_CP021425.1"/>
</dbReference>
<dbReference type="CDD" id="cd00207">
    <property type="entry name" value="fer2"/>
    <property type="match status" value="1"/>
</dbReference>
<reference evidence="2 3" key="1">
    <citation type="submission" date="2017-05" db="EMBL/GenBank/DDBJ databases">
        <title>Genomic insights into alkan degradation activity of Oleiphilus messinensis.</title>
        <authorList>
            <person name="Kozyavkin S.A."/>
            <person name="Slesarev A.I."/>
            <person name="Golyshin P.N."/>
            <person name="Korzhenkov A."/>
            <person name="Golyshina O.N."/>
            <person name="Toshchakov S.V."/>
        </authorList>
    </citation>
    <scope>NUCLEOTIDE SEQUENCE [LARGE SCALE GENOMIC DNA]</scope>
    <source>
        <strain evidence="2 3">ME102</strain>
    </source>
</reference>
<dbReference type="PROSITE" id="PS51384">
    <property type="entry name" value="FAD_FR"/>
    <property type="match status" value="1"/>
</dbReference>
<proteinExistence type="predicted"/>
<dbReference type="InterPro" id="IPR008333">
    <property type="entry name" value="Cbr1-like_FAD-bd_dom"/>
</dbReference>
<dbReference type="Gene3D" id="2.40.30.10">
    <property type="entry name" value="Translation factors"/>
    <property type="match status" value="1"/>
</dbReference>
<dbReference type="SUPFAM" id="SSF52343">
    <property type="entry name" value="Ferredoxin reductase-like, C-terminal NADP-linked domain"/>
    <property type="match status" value="1"/>
</dbReference>
<dbReference type="SUPFAM" id="SSF54292">
    <property type="entry name" value="2Fe-2S ferredoxin-like"/>
    <property type="match status" value="1"/>
</dbReference>
<protein>
    <submittedName>
        <fullName evidence="2">Flavodoxin oxidoreductase</fullName>
    </submittedName>
</protein>